<feature type="transmembrane region" description="Helical" evidence="11">
    <location>
        <begin position="390"/>
        <end position="412"/>
    </location>
</feature>
<dbReference type="InterPro" id="IPR023051">
    <property type="entry name" value="Kup"/>
</dbReference>
<comment type="similarity">
    <text evidence="11">Belongs to the HAK/KUP transporter (TC 2.A.72) family.</text>
</comment>
<feature type="transmembrane region" description="Helical" evidence="11">
    <location>
        <begin position="100"/>
        <end position="121"/>
    </location>
</feature>
<dbReference type="HAMAP" id="MF_01522">
    <property type="entry name" value="Kup"/>
    <property type="match status" value="1"/>
</dbReference>
<keyword evidence="9 11" id="KW-0406">Ion transport</keyword>
<keyword evidence="4 11" id="KW-0633">Potassium transport</keyword>
<keyword evidence="2 11" id="KW-0813">Transport</keyword>
<dbReference type="RefSeq" id="WP_207155046.1">
    <property type="nucleotide sequence ID" value="NZ_AP024484.1"/>
</dbReference>
<dbReference type="InterPro" id="IPR053952">
    <property type="entry name" value="K_trans_C"/>
</dbReference>
<dbReference type="Proteomes" id="UP001319045">
    <property type="component" value="Chromosome"/>
</dbReference>
<feature type="transmembrane region" description="Helical" evidence="11">
    <location>
        <begin position="133"/>
        <end position="153"/>
    </location>
</feature>
<feature type="transmembrane region" description="Helical" evidence="11">
    <location>
        <begin position="198"/>
        <end position="220"/>
    </location>
</feature>
<gene>
    <name evidence="11 14" type="primary">kup</name>
    <name evidence="14" type="ORF">prwr041_07530</name>
</gene>
<protein>
    <recommendedName>
        <fullName evidence="11">Probable potassium transport system protein Kup</fullName>
    </recommendedName>
</protein>
<feature type="transmembrane region" description="Helical" evidence="11">
    <location>
        <begin position="165"/>
        <end position="186"/>
    </location>
</feature>
<evidence type="ECO:0000259" key="12">
    <source>
        <dbReference type="Pfam" id="PF02705"/>
    </source>
</evidence>
<feature type="transmembrane region" description="Helical" evidence="11">
    <location>
        <begin position="12"/>
        <end position="36"/>
    </location>
</feature>
<evidence type="ECO:0000256" key="3">
    <source>
        <dbReference type="ARBA" id="ARBA00022475"/>
    </source>
</evidence>
<evidence type="ECO:0000256" key="2">
    <source>
        <dbReference type="ARBA" id="ARBA00022448"/>
    </source>
</evidence>
<comment type="subcellular location">
    <subcellularLocation>
        <location evidence="11">Cell membrane</location>
        <topology evidence="11">Multi-pass membrane protein</topology>
    </subcellularLocation>
    <subcellularLocation>
        <location evidence="1">Membrane</location>
        <topology evidence="1">Multi-pass membrane protein</topology>
    </subcellularLocation>
</comment>
<feature type="transmembrane region" description="Helical" evidence="11">
    <location>
        <begin position="241"/>
        <end position="262"/>
    </location>
</feature>
<comment type="function">
    <text evidence="11">Transport of potassium into the cell. Likely operates as a K(+):H(+) symporter.</text>
</comment>
<proteinExistence type="inferred from homology"/>
<evidence type="ECO:0000256" key="10">
    <source>
        <dbReference type="ARBA" id="ARBA00023136"/>
    </source>
</evidence>
<dbReference type="Pfam" id="PF02705">
    <property type="entry name" value="K_trans"/>
    <property type="match status" value="1"/>
</dbReference>
<evidence type="ECO:0000256" key="6">
    <source>
        <dbReference type="ARBA" id="ARBA00022847"/>
    </source>
</evidence>
<name>A0ABM7NWH5_9BACT</name>
<evidence type="ECO:0000256" key="8">
    <source>
        <dbReference type="ARBA" id="ARBA00022989"/>
    </source>
</evidence>
<evidence type="ECO:0000313" key="14">
    <source>
        <dbReference type="EMBL" id="BCS84860.1"/>
    </source>
</evidence>
<feature type="transmembrane region" description="Helical" evidence="11">
    <location>
        <begin position="361"/>
        <end position="383"/>
    </location>
</feature>
<dbReference type="InterPro" id="IPR053951">
    <property type="entry name" value="K_trans_N"/>
</dbReference>
<evidence type="ECO:0000313" key="15">
    <source>
        <dbReference type="Proteomes" id="UP001319045"/>
    </source>
</evidence>
<organism evidence="14 15">
    <name type="scientific">Prevotella herbatica</name>
    <dbReference type="NCBI Taxonomy" id="2801997"/>
    <lineage>
        <taxon>Bacteria</taxon>
        <taxon>Pseudomonadati</taxon>
        <taxon>Bacteroidota</taxon>
        <taxon>Bacteroidia</taxon>
        <taxon>Bacteroidales</taxon>
        <taxon>Prevotellaceae</taxon>
        <taxon>Prevotella</taxon>
    </lineage>
</organism>
<feature type="transmembrane region" description="Helical" evidence="11">
    <location>
        <begin position="48"/>
        <end position="68"/>
    </location>
</feature>
<evidence type="ECO:0000256" key="4">
    <source>
        <dbReference type="ARBA" id="ARBA00022538"/>
    </source>
</evidence>
<feature type="domain" description="K+ potassium transporter integral membrane" evidence="12">
    <location>
        <begin position="18"/>
        <end position="448"/>
    </location>
</feature>
<evidence type="ECO:0000256" key="5">
    <source>
        <dbReference type="ARBA" id="ARBA00022692"/>
    </source>
</evidence>
<evidence type="ECO:0000256" key="1">
    <source>
        <dbReference type="ARBA" id="ARBA00004141"/>
    </source>
</evidence>
<accession>A0ABM7NWH5</accession>
<comment type="catalytic activity">
    <reaction evidence="11">
        <text>K(+)(in) + H(+)(in) = K(+)(out) + H(+)(out)</text>
        <dbReference type="Rhea" id="RHEA:28490"/>
        <dbReference type="ChEBI" id="CHEBI:15378"/>
        <dbReference type="ChEBI" id="CHEBI:29103"/>
    </reaction>
</comment>
<keyword evidence="7 11" id="KW-0630">Potassium</keyword>
<keyword evidence="8 11" id="KW-1133">Transmembrane helix</keyword>
<keyword evidence="10 11" id="KW-0472">Membrane</keyword>
<evidence type="ECO:0000256" key="7">
    <source>
        <dbReference type="ARBA" id="ARBA00022958"/>
    </source>
</evidence>
<evidence type="ECO:0000259" key="13">
    <source>
        <dbReference type="Pfam" id="PF22776"/>
    </source>
</evidence>
<dbReference type="EMBL" id="AP024484">
    <property type="protein sequence ID" value="BCS84860.1"/>
    <property type="molecule type" value="Genomic_DNA"/>
</dbReference>
<keyword evidence="6 11" id="KW-0769">Symport</keyword>
<dbReference type="InterPro" id="IPR003855">
    <property type="entry name" value="K+_transporter"/>
</dbReference>
<reference evidence="14 15" key="1">
    <citation type="journal article" date="2022" name="Int. J. Syst. Evol. Microbiol.">
        <title>Prevotella herbatica sp. nov., a plant polysaccharide-decomposing anaerobic bacterium isolated from a methanogenic reactor.</title>
        <authorList>
            <person name="Uek A."/>
            <person name="Tonouchi A."/>
            <person name="Kaku N."/>
            <person name="Ueki K."/>
        </authorList>
    </citation>
    <scope>NUCLEOTIDE SEQUENCE [LARGE SCALE GENOMIC DNA]</scope>
    <source>
        <strain evidence="14 15">WR041</strain>
    </source>
</reference>
<evidence type="ECO:0000256" key="11">
    <source>
        <dbReference type="HAMAP-Rule" id="MF_01522"/>
    </source>
</evidence>
<dbReference type="PANTHER" id="PTHR30540:SF83">
    <property type="entry name" value="K+ POTASSIUM TRANSPORTER"/>
    <property type="match status" value="1"/>
</dbReference>
<keyword evidence="3 11" id="KW-1003">Cell membrane</keyword>
<dbReference type="Pfam" id="PF22776">
    <property type="entry name" value="K_trans_C"/>
    <property type="match status" value="1"/>
</dbReference>
<keyword evidence="15" id="KW-1185">Reference proteome</keyword>
<feature type="domain" description="K+ potassium transporter C-terminal" evidence="13">
    <location>
        <begin position="474"/>
        <end position="629"/>
    </location>
</feature>
<feature type="transmembrane region" description="Helical" evidence="11">
    <location>
        <begin position="282"/>
        <end position="312"/>
    </location>
</feature>
<sequence length="650" mass="73416">MDNSKSSLSSRFTMMGLLVTLGIVFGDIGTSPLYVMKTIIRANPAYDANFIIGAVSCIIWTLTLQTTLKYVVVALRADNHGEGGILALYALLHKYRWKSLYVVAIIGAATLVADGIITPAITVTSAIEGLEVINPSTPVLPICIGIISVLFLIQRFGTSVIGRSFGPIMFFWFLMLGIVGSMNIHYDLAIFKAFNPYYAIHVLVAYPETSLILGAVFLCTTGAEALYSDLGHCGRKNIRISWIYVKAMLILNYLGQGAWAISMIGHNMNTINPFYAIIPKDFLVFSIVMATMAAVIASQALISGCYTIFSEAINLNFWPRLKIKHPTNVKGQIYIPLVNNFLFCFCVFTLLLFQTSDNMEAAYGLSITITMLMTTILLGVYLWHGNVTRIFAIPFLVVFMAIESCFLLANVAKFMRGGWFTILIASFFFVIMMVWYKAYKTRQRNLKLVKIKDYLPIIKDLKADTTIAKYASNLVFINWAQKEDEVEDKLIYSILRKQPKRADHYWLIHLDMVDEPQTLEYTVDTLLEDTVFNIRIKIGFRVQPFVSQFLRQIINDMTKRQEVSIASGYPSLRKHGILGDFCFVVIHRIFYPASSVSAFEQFVMNLYALARHMAIPEQHWLGLDTSNVVVENVPLIINRNCQQKIVRIEE</sequence>
<feature type="transmembrane region" description="Helical" evidence="11">
    <location>
        <begin position="333"/>
        <end position="355"/>
    </location>
</feature>
<dbReference type="PANTHER" id="PTHR30540">
    <property type="entry name" value="OSMOTIC STRESS POTASSIUM TRANSPORTER"/>
    <property type="match status" value="1"/>
</dbReference>
<feature type="transmembrane region" description="Helical" evidence="11">
    <location>
        <begin position="418"/>
        <end position="436"/>
    </location>
</feature>
<evidence type="ECO:0000256" key="9">
    <source>
        <dbReference type="ARBA" id="ARBA00023065"/>
    </source>
</evidence>
<keyword evidence="5 11" id="KW-0812">Transmembrane</keyword>